<keyword evidence="4" id="KW-1185">Reference proteome</keyword>
<dbReference type="Pfam" id="PF08818">
    <property type="entry name" value="DUF1801"/>
    <property type="match status" value="1"/>
</dbReference>
<dbReference type="SUPFAM" id="SSF159888">
    <property type="entry name" value="YdhG-like"/>
    <property type="match status" value="1"/>
</dbReference>
<dbReference type="EMBL" id="FOCO01000022">
    <property type="protein sequence ID" value="SEN72587.1"/>
    <property type="molecule type" value="Genomic_DNA"/>
</dbReference>
<name>A0A1H8IXC4_9RHOB</name>
<organism evidence="3 4">
    <name type="scientific">Pseudorhodobacter antarcticus</name>
    <dbReference type="NCBI Taxonomy" id="1077947"/>
    <lineage>
        <taxon>Bacteria</taxon>
        <taxon>Pseudomonadati</taxon>
        <taxon>Pseudomonadota</taxon>
        <taxon>Alphaproteobacteria</taxon>
        <taxon>Rhodobacterales</taxon>
        <taxon>Paracoccaceae</taxon>
        <taxon>Pseudorhodobacter</taxon>
    </lineage>
</organism>
<dbReference type="RefSeq" id="WP_331458133.1">
    <property type="nucleotide sequence ID" value="NZ_LGHU01000067.1"/>
</dbReference>
<gene>
    <name evidence="3" type="ORF">SAMN05216227_102210</name>
</gene>
<evidence type="ECO:0000256" key="1">
    <source>
        <dbReference type="SAM" id="MobiDB-lite"/>
    </source>
</evidence>
<reference evidence="3 4" key="1">
    <citation type="submission" date="2016-10" db="EMBL/GenBank/DDBJ databases">
        <authorList>
            <person name="de Groot N.N."/>
        </authorList>
    </citation>
    <scope>NUCLEOTIDE SEQUENCE [LARGE SCALE GENOMIC DNA]</scope>
    <source>
        <strain evidence="3 4">CGMCC 1.10836</strain>
    </source>
</reference>
<accession>A0A1H8IXC4</accession>
<evidence type="ECO:0000259" key="2">
    <source>
        <dbReference type="Pfam" id="PF08818"/>
    </source>
</evidence>
<feature type="compositionally biased region" description="Low complexity" evidence="1">
    <location>
        <begin position="210"/>
        <end position="227"/>
    </location>
</feature>
<sequence>MITDIDSYFTKGCRRCARFDTLACSALRWRPGNAALRAICLSAGLEEALKWGHPGYTHAGRNITVIGAFVADYRLTFMDASLLSDPAGILEKAEPNSQHANILRFTDVSAVAAMAPHITAYLTEAMRYAKAGITPTTTPRVLDLPQVLIDALDADPDLSIAFAALTPGRQAATSSPLRPPKSWKPSLPASLNTAPHPCGQGRGGALTPQRRVAARASAGVRVQPHIR</sequence>
<dbReference type="InterPro" id="IPR014922">
    <property type="entry name" value="YdhG-like"/>
</dbReference>
<dbReference type="Proteomes" id="UP000183002">
    <property type="component" value="Unassembled WGS sequence"/>
</dbReference>
<dbReference type="AlphaFoldDB" id="A0A1H8IXC4"/>
<protein>
    <submittedName>
        <fullName evidence="3">Uncharacterized conserved protein YdeI, YjbR/CyaY-like superfamily, DUF1801 family</fullName>
    </submittedName>
</protein>
<proteinExistence type="predicted"/>
<feature type="region of interest" description="Disordered" evidence="1">
    <location>
        <begin position="170"/>
        <end position="227"/>
    </location>
</feature>
<evidence type="ECO:0000313" key="4">
    <source>
        <dbReference type="Proteomes" id="UP000183002"/>
    </source>
</evidence>
<feature type="domain" description="YdhG-like" evidence="2">
    <location>
        <begin position="30"/>
        <end position="126"/>
    </location>
</feature>
<evidence type="ECO:0000313" key="3">
    <source>
        <dbReference type="EMBL" id="SEN72587.1"/>
    </source>
</evidence>